<feature type="repeat" description="WD" evidence="1">
    <location>
        <begin position="213"/>
        <end position="255"/>
    </location>
</feature>
<dbReference type="AlphaFoldDB" id="A0AAV8V428"/>
<dbReference type="PANTHER" id="PTHR13211:SF0">
    <property type="entry name" value="TELOMERASE CAJAL BODY PROTEIN 1"/>
    <property type="match status" value="1"/>
</dbReference>
<evidence type="ECO:0008006" key="5">
    <source>
        <dbReference type="Google" id="ProtNLM"/>
    </source>
</evidence>
<evidence type="ECO:0000256" key="2">
    <source>
        <dbReference type="SAM" id="MobiDB-lite"/>
    </source>
</evidence>
<comment type="caution">
    <text evidence="3">The sequence shown here is derived from an EMBL/GenBank/DDBJ whole genome shotgun (WGS) entry which is preliminary data.</text>
</comment>
<sequence length="373" mass="41004">MTVTERSLGDELKEIGVSSQEQRKLPRRAEWSPDGSCFIVSGEGGFVELYETQQMATLEPAVKLSESESVRDLAWYPLMNSWDAVTCVFATCCKDTPVHLWDAYSGSLRASYRCFDRMDEISAPCSVSFPTSGEKLYCGFESLIRVFDISSPGRDCIEISTGQKSKHRGLRGVLSTISWMPGESNLMLVGSFSGSVGIFDPRTMQKAGPTAVLGCNSTGVIDICGSPDGNTIFVAGRRDNVIHIWDIRNTDSEISPFGRLSDSNQRIGIDIDRSGTYLYSGDRSGCLRRFDLKTSELWEPAQCADDCLSDVSVHPDANLFCTIYGERCFETQAEPDISASSPSTDSADDENPQKPGKQISIWKSMGQSQENQS</sequence>
<feature type="region of interest" description="Disordered" evidence="2">
    <location>
        <begin position="334"/>
        <end position="373"/>
    </location>
</feature>
<reference evidence="3 4" key="1">
    <citation type="journal article" date="2023" name="Nat. Commun.">
        <title>Origin of minicircular mitochondrial genomes in red algae.</title>
        <authorList>
            <person name="Lee Y."/>
            <person name="Cho C.H."/>
            <person name="Lee Y.M."/>
            <person name="Park S.I."/>
            <person name="Yang J.H."/>
            <person name="West J.A."/>
            <person name="Bhattacharya D."/>
            <person name="Yoon H.S."/>
        </authorList>
    </citation>
    <scope>NUCLEOTIDE SEQUENCE [LARGE SCALE GENOMIC DNA]</scope>
    <source>
        <strain evidence="3 4">CCMP1338</strain>
        <tissue evidence="3">Whole cell</tissue>
    </source>
</reference>
<dbReference type="InterPro" id="IPR001680">
    <property type="entry name" value="WD40_rpt"/>
</dbReference>
<dbReference type="SUPFAM" id="SSF50978">
    <property type="entry name" value="WD40 repeat-like"/>
    <property type="match status" value="1"/>
</dbReference>
<dbReference type="PROSITE" id="PS50082">
    <property type="entry name" value="WD_REPEATS_2"/>
    <property type="match status" value="1"/>
</dbReference>
<dbReference type="InterPro" id="IPR036322">
    <property type="entry name" value="WD40_repeat_dom_sf"/>
</dbReference>
<name>A0AAV8V428_9RHOD</name>
<keyword evidence="1" id="KW-0853">WD repeat</keyword>
<dbReference type="InterPro" id="IPR051150">
    <property type="entry name" value="SWT21/TCAB1_mRNA_Telomere"/>
</dbReference>
<dbReference type="EMBL" id="JAMWBK010000001">
    <property type="protein sequence ID" value="KAJ8908407.1"/>
    <property type="molecule type" value="Genomic_DNA"/>
</dbReference>
<protein>
    <recommendedName>
        <fullName evidence="5">Anaphase-promoting complex subunit 4 WD40 domain-containing protein</fullName>
    </recommendedName>
</protein>
<dbReference type="Proteomes" id="UP001157974">
    <property type="component" value="Unassembled WGS sequence"/>
</dbReference>
<gene>
    <name evidence="3" type="ORF">NDN08_005116</name>
</gene>
<dbReference type="Pfam" id="PF00400">
    <property type="entry name" value="WD40"/>
    <property type="match status" value="1"/>
</dbReference>
<proteinExistence type="predicted"/>
<keyword evidence="4" id="KW-1185">Reference proteome</keyword>
<accession>A0AAV8V428</accession>
<dbReference type="SMART" id="SM00320">
    <property type="entry name" value="WD40"/>
    <property type="match status" value="6"/>
</dbReference>
<evidence type="ECO:0000313" key="3">
    <source>
        <dbReference type="EMBL" id="KAJ8908407.1"/>
    </source>
</evidence>
<feature type="compositionally biased region" description="Low complexity" evidence="2">
    <location>
        <begin position="335"/>
        <end position="345"/>
    </location>
</feature>
<dbReference type="Gene3D" id="2.130.10.10">
    <property type="entry name" value="YVTN repeat-like/Quinoprotein amine dehydrogenase"/>
    <property type="match status" value="1"/>
</dbReference>
<organism evidence="3 4">
    <name type="scientific">Rhodosorus marinus</name>
    <dbReference type="NCBI Taxonomy" id="101924"/>
    <lineage>
        <taxon>Eukaryota</taxon>
        <taxon>Rhodophyta</taxon>
        <taxon>Stylonematophyceae</taxon>
        <taxon>Stylonematales</taxon>
        <taxon>Stylonemataceae</taxon>
        <taxon>Rhodosorus</taxon>
    </lineage>
</organism>
<dbReference type="InterPro" id="IPR015943">
    <property type="entry name" value="WD40/YVTN_repeat-like_dom_sf"/>
</dbReference>
<evidence type="ECO:0000313" key="4">
    <source>
        <dbReference type="Proteomes" id="UP001157974"/>
    </source>
</evidence>
<evidence type="ECO:0000256" key="1">
    <source>
        <dbReference type="PROSITE-ProRule" id="PRU00221"/>
    </source>
</evidence>
<dbReference type="PANTHER" id="PTHR13211">
    <property type="entry name" value="TELOMERASE CAJAL BODY PROTEIN 1"/>
    <property type="match status" value="1"/>
</dbReference>